<proteinExistence type="predicted"/>
<evidence type="ECO:0000313" key="1">
    <source>
        <dbReference type="EMBL" id="MCH6159258.1"/>
    </source>
</evidence>
<dbReference type="SUPFAM" id="SSF52540">
    <property type="entry name" value="P-loop containing nucleoside triphosphate hydrolases"/>
    <property type="match status" value="1"/>
</dbReference>
<dbReference type="Gene3D" id="3.40.50.300">
    <property type="entry name" value="P-loop containing nucleotide triphosphate hydrolases"/>
    <property type="match status" value="1"/>
</dbReference>
<dbReference type="Proteomes" id="UP001166784">
    <property type="component" value="Unassembled WGS sequence"/>
</dbReference>
<gene>
    <name evidence="1" type="ORF">MMA15_02130</name>
</gene>
<dbReference type="RefSeq" id="WP_241057228.1">
    <property type="nucleotide sequence ID" value="NZ_JAKWJU010000002.1"/>
</dbReference>
<evidence type="ECO:0000313" key="2">
    <source>
        <dbReference type="Proteomes" id="UP001166784"/>
    </source>
</evidence>
<name>A0ABS9SSJ8_9ACTN</name>
<keyword evidence="2" id="KW-1185">Reference proteome</keyword>
<protein>
    <recommendedName>
        <fullName evidence="3">Shikimate kinase</fullName>
    </recommendedName>
</protein>
<dbReference type="InterPro" id="IPR027417">
    <property type="entry name" value="P-loop_NTPase"/>
</dbReference>
<comment type="caution">
    <text evidence="1">The sequence shown here is derived from an EMBL/GenBank/DDBJ whole genome shotgun (WGS) entry which is preliminary data.</text>
</comment>
<dbReference type="EMBL" id="JAKWJU010000002">
    <property type="protein sequence ID" value="MCH6159258.1"/>
    <property type="molecule type" value="Genomic_DNA"/>
</dbReference>
<evidence type="ECO:0008006" key="3">
    <source>
        <dbReference type="Google" id="ProtNLM"/>
    </source>
</evidence>
<reference evidence="1" key="1">
    <citation type="submission" date="2022-03" db="EMBL/GenBank/DDBJ databases">
        <authorList>
            <person name="Santos J.D.N."/>
            <person name="Kallscheuer N."/>
            <person name="Jogler C."/>
            <person name="Lage O.M."/>
        </authorList>
    </citation>
    <scope>NUCLEOTIDE SEQUENCE</scope>
    <source>
        <strain evidence="1">M600PL45_2</strain>
    </source>
</reference>
<reference evidence="1" key="2">
    <citation type="journal article" date="2023" name="Int. J. Syst. Evol. Microbiol.">
        <title>Streptomyces marispadix sp. nov., isolated from marine beach sediment of the Northern Coast of Portugal.</title>
        <authorList>
            <person name="dos Santos J.D.N."/>
            <person name="Vitorino I.R."/>
            <person name="Kallscheuer N."/>
            <person name="Srivastava A."/>
            <person name="Krautwurst S."/>
            <person name="Marz M."/>
            <person name="Jogler C."/>
            <person name="Lobo Da Cunha A."/>
            <person name="Catita J."/>
            <person name="Goncalves H."/>
            <person name="Gonzalez I."/>
            <person name="Reyes F."/>
            <person name="Lage O.M."/>
        </authorList>
    </citation>
    <scope>NUCLEOTIDE SEQUENCE</scope>
    <source>
        <strain evidence="1">M600PL45_2</strain>
    </source>
</reference>
<organism evidence="1 2">
    <name type="scientific">Streptomyces marispadix</name>
    <dbReference type="NCBI Taxonomy" id="2922868"/>
    <lineage>
        <taxon>Bacteria</taxon>
        <taxon>Bacillati</taxon>
        <taxon>Actinomycetota</taxon>
        <taxon>Actinomycetes</taxon>
        <taxon>Kitasatosporales</taxon>
        <taxon>Streptomycetaceae</taxon>
        <taxon>Streptomyces</taxon>
    </lineage>
</organism>
<sequence>MGAEPGPPVLWLGGPPGAGKTTVARLIARRHGLRWYNADAHTWEHRARAVANGHAQAIRWEELPRAERWTGPLPELLAMSLHHERGAMVADDLRALPACPATIAEGTPVTPEVAGAFGRALWLLPTHAVQEQRLLERGMSPRDGAFRLYRGLLDVIEDQVEAYGGRRLRVDGSQSAEETAAEVEAAFSSSLAEGPVAGTAAERRALLRYGNRALVAQHEQFFARPWAPPAPPDAATAFACECGDTGCTEDVELPVARFPRPPEPLSAPVLADGHNAPAWPVSCPG</sequence>
<accession>A0ABS9SSJ8</accession>